<dbReference type="Proteomes" id="UP000016928">
    <property type="component" value="Unassembled WGS sequence"/>
</dbReference>
<dbReference type="AlphaFoldDB" id="N4TYH1"/>
<feature type="region of interest" description="Disordered" evidence="1">
    <location>
        <begin position="50"/>
        <end position="282"/>
    </location>
</feature>
<name>N4TYH1_FUSC1</name>
<organism evidence="2 3">
    <name type="scientific">Fusarium oxysporum f. sp. cubense (strain race 1)</name>
    <name type="common">Panama disease fungus</name>
    <dbReference type="NCBI Taxonomy" id="1229664"/>
    <lineage>
        <taxon>Eukaryota</taxon>
        <taxon>Fungi</taxon>
        <taxon>Dikarya</taxon>
        <taxon>Ascomycota</taxon>
        <taxon>Pezizomycotina</taxon>
        <taxon>Sordariomycetes</taxon>
        <taxon>Hypocreomycetidae</taxon>
        <taxon>Hypocreales</taxon>
        <taxon>Nectriaceae</taxon>
        <taxon>Fusarium</taxon>
        <taxon>Fusarium oxysporum species complex</taxon>
    </lineage>
</organism>
<feature type="region of interest" description="Disordered" evidence="1">
    <location>
        <begin position="1"/>
        <end position="23"/>
    </location>
</feature>
<protein>
    <submittedName>
        <fullName evidence="2">Uncharacterized protein</fullName>
    </submittedName>
</protein>
<feature type="compositionally biased region" description="Polar residues" evidence="1">
    <location>
        <begin position="94"/>
        <end position="110"/>
    </location>
</feature>
<dbReference type="HOGENOM" id="CLU_735733_0_0_1"/>
<feature type="compositionally biased region" description="Low complexity" evidence="1">
    <location>
        <begin position="250"/>
        <end position="280"/>
    </location>
</feature>
<sequence>MSTWMNDAVPNHNGNGFPHMNDSNAAGNMMDPSAFMANPGQFNPAQFNQQMGGAMANGPGSMRNASPSFQNPVYQTNSVIPSKRPRPREDSLAGSPSQNPGMLPTSRSETPQQQPFAGGFQPGEVQQNPGQFSHLQPNGSANASPSPIMSNQMRPGSVPQRVATASPHPFSPSGQQFNPQTSPIPSEHGTPQPNPYMQNMAQGFNPNFAPSPSNARPSPNPNAMTGSQMMAQQMSQMPQHMGQMQGNMFPPQMQQAQQQQGTPQQQGQQQQGQQTPQRPGMMDAQKMAAYQMRLQQQLQGNTQIQAQMQAQNMGRGMMPNKQVPGMPNGQMQQGGMRPQQRMMANVNPEQFMKNLTTLMNSKGLQLDANPMVMDSE</sequence>
<dbReference type="OrthoDB" id="1938591at2759"/>
<evidence type="ECO:0000313" key="2">
    <source>
        <dbReference type="EMBL" id="ENH68638.1"/>
    </source>
</evidence>
<gene>
    <name evidence="2" type="ORF">FOC1_g10014423</name>
</gene>
<evidence type="ECO:0000256" key="1">
    <source>
        <dbReference type="SAM" id="MobiDB-lite"/>
    </source>
</evidence>
<feature type="compositionally biased region" description="Polar residues" evidence="1">
    <location>
        <begin position="172"/>
        <end position="202"/>
    </location>
</feature>
<feature type="compositionally biased region" description="Low complexity" evidence="1">
    <location>
        <begin position="111"/>
        <end position="123"/>
    </location>
</feature>
<reference evidence="3" key="1">
    <citation type="submission" date="2012-09" db="EMBL/GenBank/DDBJ databases">
        <title>Genome sequencing and comparative transcriptomics of race 1 and race 4 of banana pathogen: Fusarium oxysporum f. sp. cubense.</title>
        <authorList>
            <person name="Fang X."/>
            <person name="Huang J."/>
        </authorList>
    </citation>
    <scope>NUCLEOTIDE SEQUENCE [LARGE SCALE GENOMIC DNA]</scope>
    <source>
        <strain evidence="3">race 1</strain>
    </source>
</reference>
<reference evidence="3" key="2">
    <citation type="journal article" date="2014" name="PLoS ONE">
        <title>Genome and Transcriptome Analysis of the Fungal Pathogen Fusarium oxysporum f. sp. cubense Causing Banana Vascular Wilt Disease.</title>
        <authorList>
            <person name="Guo L."/>
            <person name="Han L."/>
            <person name="Yang L."/>
            <person name="Zeng H."/>
            <person name="Fan D."/>
            <person name="Zhu Y."/>
            <person name="Feng Y."/>
            <person name="Wang G."/>
            <person name="Peng C."/>
            <person name="Jiang X."/>
            <person name="Zhou D."/>
            <person name="Ni P."/>
            <person name="Liang C."/>
            <person name="Liu L."/>
            <person name="Wang J."/>
            <person name="Mao C."/>
            <person name="Fang X."/>
            <person name="Peng M."/>
            <person name="Huang J."/>
        </authorList>
    </citation>
    <scope>NUCLEOTIDE SEQUENCE [LARGE SCALE GENOMIC DNA]</scope>
    <source>
        <strain evidence="3">race 1</strain>
    </source>
</reference>
<dbReference type="OMA" id="NPMVMDS"/>
<accession>N4TYH1</accession>
<evidence type="ECO:0000313" key="3">
    <source>
        <dbReference type="Proteomes" id="UP000016928"/>
    </source>
</evidence>
<dbReference type="VEuPathDB" id="FungiDB:FOC1_g10014423"/>
<feature type="compositionally biased region" description="Polar residues" evidence="1">
    <location>
        <begin position="63"/>
        <end position="80"/>
    </location>
</feature>
<feature type="compositionally biased region" description="Low complexity" evidence="1">
    <location>
        <begin position="204"/>
        <end position="241"/>
    </location>
</feature>
<feature type="compositionally biased region" description="Polar residues" evidence="1">
    <location>
        <begin position="124"/>
        <end position="154"/>
    </location>
</feature>
<proteinExistence type="predicted"/>
<dbReference type="EMBL" id="KB730248">
    <property type="protein sequence ID" value="ENH68638.1"/>
    <property type="molecule type" value="Genomic_DNA"/>
</dbReference>
<dbReference type="STRING" id="1229664.N4TYH1"/>